<name>A0A242CEZ4_9ENTE</name>
<dbReference type="RefSeq" id="WP_086330719.1">
    <property type="nucleotide sequence ID" value="NZ_NGLE02000001.1"/>
</dbReference>
<dbReference type="Proteomes" id="UP000195139">
    <property type="component" value="Unassembled WGS sequence"/>
</dbReference>
<dbReference type="Gene3D" id="3.40.50.620">
    <property type="entry name" value="HUPs"/>
    <property type="match status" value="1"/>
</dbReference>
<dbReference type="EMBL" id="NGLE02000001">
    <property type="protein sequence ID" value="MEI5994334.1"/>
    <property type="molecule type" value="Genomic_DNA"/>
</dbReference>
<organism evidence="2">
    <name type="scientific">Candidatus Enterococcus mansonii</name>
    <dbReference type="NCBI Taxonomy" id="1834181"/>
    <lineage>
        <taxon>Bacteria</taxon>
        <taxon>Bacillati</taxon>
        <taxon>Bacillota</taxon>
        <taxon>Bacilli</taxon>
        <taxon>Lactobacillales</taxon>
        <taxon>Enterococcaceae</taxon>
        <taxon>Enterococcus</taxon>
    </lineage>
</organism>
<protein>
    <recommendedName>
        <fullName evidence="4">7-cyano-7-deazaguanine synthase</fullName>
    </recommendedName>
</protein>
<dbReference type="InterPro" id="IPR014729">
    <property type="entry name" value="Rossmann-like_a/b/a_fold"/>
</dbReference>
<dbReference type="OrthoDB" id="9789567at2"/>
<sequence>MDTNLYFRNFINEATDYPYMSEDERCKACDIVNVMLAAFDGDISTGGNANNKNSRKVSVTAKVYDVEKWNKSNGKLVELLNWVSGDSFSVFFEKNEEIFDTFLLEIPSSQKQCITLFSGGLDSLAGAYYNFSNNISSDYVGYVNKSEERTHQIQLQSFYSQIFSAGGSEIDIRNKYQKPKTFYFQSTRSLLYLSLAISRAISNATKEIRMYENGILSLNPELGRYTTKTTHPKTIFLYNELLMSLGYDIRILNKFEYQTKGETIANMNFEFKSQIKNTFTCGKSRAGRDYNHKGQCGTCIPCILRKISLASHDNESYDTEYFVGYKDAISAPKNYLTDYINNLGYFEAYVEAIKKDEIFGEISNNKPKFHEDENYLQKQKIMFDKFVSEYERFIDKYGIR</sequence>
<proteinExistence type="predicted"/>
<evidence type="ECO:0000313" key="1">
    <source>
        <dbReference type="EMBL" id="MEI5994334.1"/>
    </source>
</evidence>
<accession>A0A242CEZ4</accession>
<dbReference type="STRING" id="1834181.A5880_001807"/>
<keyword evidence="3" id="KW-1185">Reference proteome</keyword>
<dbReference type="AlphaFoldDB" id="A0A242CEZ4"/>
<reference evidence="1 3" key="2">
    <citation type="submission" date="2018-07" db="EMBL/GenBank/DDBJ databases">
        <title>The Genome Sequence of Enterococcus sp. DIV0659b.</title>
        <authorList>
            <consortium name="The Broad Institute Genomics Platform"/>
            <consortium name="The Broad Institute Genomic Center for Infectious Diseases"/>
            <person name="Earl A."/>
            <person name="Manson A."/>
            <person name="Schwartman J."/>
            <person name="Gilmore M."/>
            <person name="Abouelleil A."/>
            <person name="Cao P."/>
            <person name="Chapman S."/>
            <person name="Cusick C."/>
            <person name="Shea T."/>
            <person name="Young S."/>
            <person name="Neafsey D."/>
            <person name="Nusbaum C."/>
            <person name="Birren B."/>
        </authorList>
    </citation>
    <scope>NUCLEOTIDE SEQUENCE [LARGE SCALE GENOMIC DNA]</scope>
    <source>
        <strain evidence="1 3">4G2_DIV0659</strain>
    </source>
</reference>
<evidence type="ECO:0008006" key="4">
    <source>
        <dbReference type="Google" id="ProtNLM"/>
    </source>
</evidence>
<comment type="caution">
    <text evidence="2">The sequence shown here is derived from an EMBL/GenBank/DDBJ whole genome shotgun (WGS) entry which is preliminary data.</text>
</comment>
<reference evidence="2" key="1">
    <citation type="submission" date="2017-05" db="EMBL/GenBank/DDBJ databases">
        <title>The Genome Sequence of Enterococcus sp. 4G2_DIV0659.</title>
        <authorList>
            <consortium name="The Broad Institute Genomics Platform"/>
            <consortium name="The Broad Institute Genomic Center for Infectious Diseases"/>
            <person name="Earl A."/>
            <person name="Manson A."/>
            <person name="Schwartman J."/>
            <person name="Gilmore M."/>
            <person name="Abouelleil A."/>
            <person name="Cao P."/>
            <person name="Chapman S."/>
            <person name="Cusick C."/>
            <person name="Shea T."/>
            <person name="Young S."/>
            <person name="Neafsey D."/>
            <person name="Nusbaum C."/>
            <person name="Birren B."/>
        </authorList>
    </citation>
    <scope>NUCLEOTIDE SEQUENCE [LARGE SCALE GENOMIC DNA]</scope>
    <source>
        <strain evidence="2">4G2_DIV0659</strain>
    </source>
</reference>
<dbReference type="EMBL" id="NGLE01000002">
    <property type="protein sequence ID" value="OTO08807.1"/>
    <property type="molecule type" value="Genomic_DNA"/>
</dbReference>
<gene>
    <name evidence="2" type="ORF">A5880_001807</name>
    <name evidence="1" type="ORF">A5880_001892</name>
</gene>
<evidence type="ECO:0000313" key="3">
    <source>
        <dbReference type="Proteomes" id="UP000195139"/>
    </source>
</evidence>
<evidence type="ECO:0000313" key="2">
    <source>
        <dbReference type="EMBL" id="OTO08807.1"/>
    </source>
</evidence>